<reference evidence="2 3" key="1">
    <citation type="submission" date="2018-08" db="EMBL/GenBank/DDBJ databases">
        <title>Thalassotalea euphylliae genome.</title>
        <authorList>
            <person name="Summers S."/>
            <person name="Rice S.A."/>
            <person name="Freckelton M.L."/>
            <person name="Nedved B.T."/>
            <person name="Hadfield M.G."/>
        </authorList>
    </citation>
    <scope>NUCLEOTIDE SEQUENCE [LARGE SCALE GENOMIC DNA]</scope>
    <source>
        <strain evidence="2 3">H1</strain>
    </source>
</reference>
<feature type="signal peptide" evidence="1">
    <location>
        <begin position="1"/>
        <end position="26"/>
    </location>
</feature>
<name>A0A3E0TND5_9GAMM</name>
<accession>A0A3E0TND5</accession>
<dbReference type="EMBL" id="QUOU01000001">
    <property type="protein sequence ID" value="REL26008.1"/>
    <property type="molecule type" value="Genomic_DNA"/>
</dbReference>
<proteinExistence type="predicted"/>
<dbReference type="RefSeq" id="WP_116007129.1">
    <property type="nucleotide sequence ID" value="NZ_QUOU01000001.1"/>
</dbReference>
<gene>
    <name evidence="2" type="ORF">DXX93_05115</name>
</gene>
<evidence type="ECO:0000313" key="3">
    <source>
        <dbReference type="Proteomes" id="UP000256478"/>
    </source>
</evidence>
<dbReference type="Proteomes" id="UP000256478">
    <property type="component" value="Unassembled WGS sequence"/>
</dbReference>
<evidence type="ECO:0000313" key="2">
    <source>
        <dbReference type="EMBL" id="REL26008.1"/>
    </source>
</evidence>
<protein>
    <submittedName>
        <fullName evidence="2">Uncharacterized protein</fullName>
    </submittedName>
</protein>
<dbReference type="AlphaFoldDB" id="A0A3E0TND5"/>
<feature type="chain" id="PRO_5017717695" evidence="1">
    <location>
        <begin position="27"/>
        <end position="117"/>
    </location>
</feature>
<evidence type="ECO:0000256" key="1">
    <source>
        <dbReference type="SAM" id="SignalP"/>
    </source>
</evidence>
<comment type="caution">
    <text evidence="2">The sequence shown here is derived from an EMBL/GenBank/DDBJ whole genome shotgun (WGS) entry which is preliminary data.</text>
</comment>
<keyword evidence="1" id="KW-0732">Signal</keyword>
<sequence>MKVTALIFTGLGWALSSMSYSSYAQATAEDYGFAIKCYTQLSGGSPYLYRLWLDDRTVTPEQIKEQIIGEPIDFVVEREDGRLEVSKRTVLRSIECRYDDETFVNVNAIRLDEASDK</sequence>
<organism evidence="2 3">
    <name type="scientific">Thalassotalea euphylliae</name>
    <dbReference type="NCBI Taxonomy" id="1655234"/>
    <lineage>
        <taxon>Bacteria</taxon>
        <taxon>Pseudomonadati</taxon>
        <taxon>Pseudomonadota</taxon>
        <taxon>Gammaproteobacteria</taxon>
        <taxon>Alteromonadales</taxon>
        <taxon>Colwelliaceae</taxon>
        <taxon>Thalassotalea</taxon>
    </lineage>
</organism>